<comment type="subunit">
    <text evidence="9">Component of the ER-mitochondria encounter structure (ERMES) or MDM complex, composed of MMM1, MDM10, MDM12 and MDM34. A MMM1 homodimer associates with one molecule of MDM12 on each side in a pairwise head-to-tail manner, and the SMP-LTD domains of MMM1 and MDM12 generate a continuous hydrophobic tunnel for phospholipid trafficking.</text>
</comment>
<keyword evidence="2" id="KW-0813">Transport</keyword>
<evidence type="ECO:0000256" key="5">
    <source>
        <dbReference type="ARBA" id="ARBA00023055"/>
    </source>
</evidence>
<feature type="domain" description="SMP-LTD" evidence="11">
    <location>
        <begin position="1"/>
        <end position="734"/>
    </location>
</feature>
<evidence type="ECO:0000313" key="13">
    <source>
        <dbReference type="Proteomes" id="UP000717515"/>
    </source>
</evidence>
<dbReference type="PANTHER" id="PTHR28204">
    <property type="entry name" value="MITOCHONDRIAL DISTRIBUTION AND MORPHOLOGY PROTEIN 12"/>
    <property type="match status" value="1"/>
</dbReference>
<dbReference type="CDD" id="cd21672">
    <property type="entry name" value="SMP_Mdm12"/>
    <property type="match status" value="1"/>
</dbReference>
<evidence type="ECO:0000256" key="1">
    <source>
        <dbReference type="ARBA" id="ARBA00004370"/>
    </source>
</evidence>
<evidence type="ECO:0000256" key="8">
    <source>
        <dbReference type="ARBA" id="ARBA00023136"/>
    </source>
</evidence>
<feature type="region of interest" description="Disordered" evidence="10">
    <location>
        <begin position="530"/>
        <end position="607"/>
    </location>
</feature>
<keyword evidence="6" id="KW-0446">Lipid-binding</keyword>
<dbReference type="PANTHER" id="PTHR28204:SF1">
    <property type="entry name" value="MITOCHONDRIAL DISTRIBUTION AND MORPHOLOGY PROTEIN 12"/>
    <property type="match status" value="1"/>
</dbReference>
<feature type="compositionally biased region" description="Basic and acidic residues" evidence="10">
    <location>
        <begin position="140"/>
        <end position="151"/>
    </location>
</feature>
<keyword evidence="7 9" id="KW-0496">Mitochondrion</keyword>
<feature type="region of interest" description="Disordered" evidence="10">
    <location>
        <begin position="439"/>
        <end position="503"/>
    </location>
</feature>
<dbReference type="GO" id="GO:0032865">
    <property type="term" value="C:ERMES complex"/>
    <property type="evidence" value="ECO:0007669"/>
    <property type="project" value="UniProtKB-UniRule"/>
</dbReference>
<dbReference type="GO" id="GO:0008289">
    <property type="term" value="F:lipid binding"/>
    <property type="evidence" value="ECO:0007669"/>
    <property type="project" value="UniProtKB-KW"/>
</dbReference>
<dbReference type="InterPro" id="IPR031468">
    <property type="entry name" value="SMP_LBD"/>
</dbReference>
<feature type="compositionally biased region" description="Basic and acidic residues" evidence="10">
    <location>
        <begin position="563"/>
        <end position="586"/>
    </location>
</feature>
<dbReference type="InterPro" id="IPR027532">
    <property type="entry name" value="Mdm12"/>
</dbReference>
<feature type="region of interest" description="Disordered" evidence="10">
    <location>
        <begin position="734"/>
        <end position="861"/>
    </location>
</feature>
<comment type="function">
    <text evidence="9">Component of the ERMES/MDM complex, which serves as a molecular tether to connect the endoplasmic reticulum (ER) and mitochondria. Components of this complex are involved in the control of mitochondrial shape and protein biogenesis, and function in nonvesicular lipid trafficking between the ER and mitochondria. MDM12 is required for the interaction of the ER-resident membrane protein MMM1 and the outer mitochondrial membrane-resident beta-barrel protein MDM10. The MDM12-MMM1 subcomplex functions in the major beta-barrel assembly pathway that is responsible for biogenesis of all mitochondrial outer membrane beta-barrel proteins, and acts in a late step after the SAM complex. The MDM10-MDM12-MMM1 subcomplex further acts in the TOM40-specific pathway after the action of the MDM12-MMM1 complex. Essential for establishing and maintaining the structure of mitochondria and maintenance of mtDNA nucleoids.</text>
</comment>
<organism evidence="12 13">
    <name type="scientific">Mortierella alpina</name>
    <name type="common">Oleaginous fungus</name>
    <name type="synonym">Mortierella renispora</name>
    <dbReference type="NCBI Taxonomy" id="64518"/>
    <lineage>
        <taxon>Eukaryota</taxon>
        <taxon>Fungi</taxon>
        <taxon>Fungi incertae sedis</taxon>
        <taxon>Mucoromycota</taxon>
        <taxon>Mortierellomycotina</taxon>
        <taxon>Mortierellomycetes</taxon>
        <taxon>Mortierellales</taxon>
        <taxon>Mortierellaceae</taxon>
        <taxon>Mortierella</taxon>
    </lineage>
</organism>
<feature type="compositionally biased region" description="Polar residues" evidence="10">
    <location>
        <begin position="238"/>
        <end position="250"/>
    </location>
</feature>
<feature type="compositionally biased region" description="Basic and acidic residues" evidence="10">
    <location>
        <begin position="788"/>
        <end position="799"/>
    </location>
</feature>
<feature type="compositionally biased region" description="Low complexity" evidence="10">
    <location>
        <begin position="841"/>
        <end position="861"/>
    </location>
</feature>
<reference evidence="12" key="1">
    <citation type="submission" date="2021-07" db="EMBL/GenBank/DDBJ databases">
        <title>Draft genome of Mortierella alpina, strain LL118, isolated from an aspen leaf litter sample.</title>
        <authorList>
            <person name="Yang S."/>
            <person name="Vinatzer B.A."/>
        </authorList>
    </citation>
    <scope>NUCLEOTIDE SEQUENCE</scope>
    <source>
        <strain evidence="12">LL118</strain>
    </source>
</reference>
<comment type="caution">
    <text evidence="12">The sequence shown here is derived from an EMBL/GenBank/DDBJ whole genome shotgun (WGS) entry which is preliminary data.</text>
</comment>
<comment type="subcellular location">
    <subcellularLocation>
        <location evidence="1">Membrane</location>
    </subcellularLocation>
    <subcellularLocation>
        <location evidence="9">Mitochondrion outer membrane</location>
        <topology evidence="9">Peripheral membrane protein</topology>
        <orientation evidence="9">Cytoplasmic side</orientation>
    </subcellularLocation>
    <subcellularLocation>
        <location evidence="9">Endoplasmic reticulum membrane</location>
        <topology evidence="9">Peripheral membrane protein</topology>
        <orientation evidence="9">Cytoplasmic side</orientation>
    </subcellularLocation>
    <text evidence="9">The ERMES/MDM complex localizes to a few discrete foci (around 10 per single cell), that represent mitochondria-endoplasmic reticulum junctions. These foci are often found next to mtDNA nucleoids.</text>
</comment>
<evidence type="ECO:0000256" key="4">
    <source>
        <dbReference type="ARBA" id="ARBA00022824"/>
    </source>
</evidence>
<feature type="compositionally biased region" description="Gly residues" evidence="10">
    <location>
        <begin position="358"/>
        <end position="372"/>
    </location>
</feature>
<keyword evidence="4 9" id="KW-0256">Endoplasmic reticulum</keyword>
<comment type="similarity">
    <text evidence="9">Belongs to the MDM12 family.</text>
</comment>
<dbReference type="HAMAP" id="MF_03104">
    <property type="entry name" value="Mdm12"/>
    <property type="match status" value="1"/>
</dbReference>
<accession>A0A9P8CUH6</accession>
<feature type="compositionally biased region" description="Polar residues" evidence="10">
    <location>
        <begin position="593"/>
        <end position="605"/>
    </location>
</feature>
<feature type="compositionally biased region" description="Polar residues" evidence="10">
    <location>
        <begin position="542"/>
        <end position="562"/>
    </location>
</feature>
<dbReference type="GO" id="GO:0045040">
    <property type="term" value="P:protein insertion into mitochondrial outer membrane"/>
    <property type="evidence" value="ECO:0007669"/>
    <property type="project" value="UniProtKB-UniRule"/>
</dbReference>
<feature type="compositionally biased region" description="Acidic residues" evidence="10">
    <location>
        <begin position="87"/>
        <end position="101"/>
    </location>
</feature>
<dbReference type="EMBL" id="JAIFTL010000273">
    <property type="protein sequence ID" value="KAG9320618.1"/>
    <property type="molecule type" value="Genomic_DNA"/>
</dbReference>
<feature type="region of interest" description="Disordered" evidence="10">
    <location>
        <begin position="76"/>
        <end position="106"/>
    </location>
</feature>
<evidence type="ECO:0000256" key="7">
    <source>
        <dbReference type="ARBA" id="ARBA00023128"/>
    </source>
</evidence>
<sequence>MSFVFSWDKLDDEVALQIEGMIHAHFQRIPKPAFMGNIAVSKFRFGSTPPSITVLDVTDPLEEWYVHMDQEEARLAQEAAEAGGGESLDEDELASDEDEYDDHYPYSAGESIVMVGEGDDIEYLDSVAYEVEERDRIETEDWLHQNHREQTKSAAGSSSGDSYKGGVLPNRHRSQAAYSPRKAYSRNEESESEQDTGAHPRPTQYPLKSRRSTLSRTSPSSASSSASSEKSHSPRHQNGASATTKRTNPNLKLDIEASLLSSSQIPSARCMGTSHSLSSHASDEEIESEAFYTHGESTIYQRMKNMALEPNSLLPARPASIEGETSEDPSHQDKQYSQHGSSYFPTTPGAGVSHGNNNNGGLGLGFGAGMGASPGSVLSSVIQNRSSTRPLSASSFYSAPPSASVTSPTGRSGPQQPQLYFPDLSGMVLSGNSLLGLRAGTPSRTIPSTPKGFESPTLAFSRRQSFSDTGDDSVQRTTSASVAADRASMSSNGGQDRDKQLHHSSAYVSPVEALNFDAFSQRPKVVERLDEENTTDCGNRGDQPSQSVPRDQQSRSSGSYQRAQEHRGQKQNKIAERKERKQPGSDRHRRTSESSTPMFASPTPSKRNENDIQLLLSVNYQGQMGFTVETEMLLNYPTFAFLALPVKLVITGFSFKAKVLMGYLRDHVNVCFLEPEDPSESILSNVRIESQVGDEQKHAVLKNVGKIERFVVEQLRKFITEDFVYPSYHSIELQRAPPPPSADNAAQIPRAGGPSGGSMASQADGFTPSRSTTTASMATNSTSVRSEVNNHRSATEGSRRKSMGKGRGRGSSAVSRGSYEFSAAGAGPPLHSRGADAFGGSSSLRARSSTVSSEASSYPHH</sequence>
<evidence type="ECO:0000256" key="10">
    <source>
        <dbReference type="SAM" id="MobiDB-lite"/>
    </source>
</evidence>
<protein>
    <recommendedName>
        <fullName evidence="9">Mitochondrial distribution and morphology protein 12</fullName>
    </recommendedName>
    <alternativeName>
        <fullName evidence="9">Mitochondrial inheritance component MDM12</fullName>
    </alternativeName>
</protein>
<evidence type="ECO:0000313" key="12">
    <source>
        <dbReference type="EMBL" id="KAG9320618.1"/>
    </source>
</evidence>
<dbReference type="AlphaFoldDB" id="A0A9P8CUH6"/>
<dbReference type="GO" id="GO:0005789">
    <property type="term" value="C:endoplasmic reticulum membrane"/>
    <property type="evidence" value="ECO:0007669"/>
    <property type="project" value="UniProtKB-SubCell"/>
</dbReference>
<keyword evidence="5" id="KW-0445">Lipid transport</keyword>
<feature type="compositionally biased region" description="Low complexity" evidence="10">
    <location>
        <begin position="390"/>
        <end position="409"/>
    </location>
</feature>
<gene>
    <name evidence="9" type="primary">MDM12</name>
    <name evidence="12" type="ORF">KVV02_001236</name>
</gene>
<dbReference type="GO" id="GO:1990456">
    <property type="term" value="P:mitochondrion-endoplasmic reticulum membrane tethering"/>
    <property type="evidence" value="ECO:0007669"/>
    <property type="project" value="TreeGrafter"/>
</dbReference>
<feature type="compositionally biased region" description="Polar residues" evidence="10">
    <location>
        <begin position="152"/>
        <end position="161"/>
    </location>
</feature>
<feature type="compositionally biased region" description="Low complexity" evidence="10">
    <location>
        <begin position="214"/>
        <end position="228"/>
    </location>
</feature>
<evidence type="ECO:0000256" key="9">
    <source>
        <dbReference type="HAMAP-Rule" id="MF_03104"/>
    </source>
</evidence>
<feature type="region of interest" description="Disordered" evidence="10">
    <location>
        <begin position="310"/>
        <end position="423"/>
    </location>
</feature>
<keyword evidence="8 9" id="KW-0472">Membrane</keyword>
<feature type="compositionally biased region" description="Polar residues" evidence="10">
    <location>
        <begin position="377"/>
        <end position="389"/>
    </location>
</feature>
<dbReference type="PROSITE" id="PS51847">
    <property type="entry name" value="SMP"/>
    <property type="match status" value="1"/>
</dbReference>
<feature type="region of interest" description="Disordered" evidence="10">
    <location>
        <begin position="140"/>
        <end position="255"/>
    </location>
</feature>
<dbReference type="GO" id="GO:0015914">
    <property type="term" value="P:phospholipid transport"/>
    <property type="evidence" value="ECO:0007669"/>
    <property type="project" value="TreeGrafter"/>
</dbReference>
<evidence type="ECO:0000256" key="6">
    <source>
        <dbReference type="ARBA" id="ARBA00023121"/>
    </source>
</evidence>
<keyword evidence="3 9" id="KW-1000">Mitochondrion outer membrane</keyword>
<proteinExistence type="inferred from homology"/>
<evidence type="ECO:0000256" key="2">
    <source>
        <dbReference type="ARBA" id="ARBA00022448"/>
    </source>
</evidence>
<evidence type="ECO:0000256" key="3">
    <source>
        <dbReference type="ARBA" id="ARBA00022787"/>
    </source>
</evidence>
<evidence type="ECO:0000259" key="11">
    <source>
        <dbReference type="PROSITE" id="PS51847"/>
    </source>
</evidence>
<dbReference type="Pfam" id="PF26544">
    <property type="entry name" value="Mdm12"/>
    <property type="match status" value="2"/>
</dbReference>
<name>A0A9P8CUH6_MORAP</name>
<dbReference type="Proteomes" id="UP000717515">
    <property type="component" value="Unassembled WGS sequence"/>
</dbReference>
<feature type="compositionally biased region" description="Low complexity" evidence="10">
    <location>
        <begin position="767"/>
        <end position="783"/>
    </location>
</feature>